<comment type="similarity">
    <text evidence="2 6">Belongs to the SURF1 family.</text>
</comment>
<feature type="region of interest" description="Disordered" evidence="7">
    <location>
        <begin position="285"/>
        <end position="313"/>
    </location>
</feature>
<comment type="caution">
    <text evidence="6">Lacks conserved residue(s) required for the propagation of feature annotation.</text>
</comment>
<organism evidence="8 9">
    <name type="scientific">Georgenia deserti</name>
    <dbReference type="NCBI Taxonomy" id="2093781"/>
    <lineage>
        <taxon>Bacteria</taxon>
        <taxon>Bacillati</taxon>
        <taxon>Actinomycetota</taxon>
        <taxon>Actinomycetes</taxon>
        <taxon>Micrococcales</taxon>
        <taxon>Bogoriellaceae</taxon>
        <taxon>Georgenia</taxon>
    </lineage>
</organism>
<evidence type="ECO:0000313" key="8">
    <source>
        <dbReference type="EMBL" id="MFD1716624.1"/>
    </source>
</evidence>
<dbReference type="InterPro" id="IPR002994">
    <property type="entry name" value="Surf1/Shy1"/>
</dbReference>
<evidence type="ECO:0000256" key="1">
    <source>
        <dbReference type="ARBA" id="ARBA00004370"/>
    </source>
</evidence>
<proteinExistence type="inferred from homology"/>
<keyword evidence="6" id="KW-1003">Cell membrane</keyword>
<dbReference type="InterPro" id="IPR045214">
    <property type="entry name" value="Surf1/Surf4"/>
</dbReference>
<evidence type="ECO:0000256" key="5">
    <source>
        <dbReference type="ARBA" id="ARBA00023136"/>
    </source>
</evidence>
<comment type="caution">
    <text evidence="8">The sequence shown here is derived from an EMBL/GenBank/DDBJ whole genome shotgun (WGS) entry which is preliminary data.</text>
</comment>
<keyword evidence="4 6" id="KW-1133">Transmembrane helix</keyword>
<dbReference type="Proteomes" id="UP001597277">
    <property type="component" value="Unassembled WGS sequence"/>
</dbReference>
<name>A0ABW4L3U0_9MICO</name>
<keyword evidence="3 6" id="KW-0812">Transmembrane</keyword>
<dbReference type="EMBL" id="JBHUEE010000001">
    <property type="protein sequence ID" value="MFD1716624.1"/>
    <property type="molecule type" value="Genomic_DNA"/>
</dbReference>
<keyword evidence="5 6" id="KW-0472">Membrane</keyword>
<evidence type="ECO:0000256" key="6">
    <source>
        <dbReference type="RuleBase" id="RU363076"/>
    </source>
</evidence>
<evidence type="ECO:0000256" key="3">
    <source>
        <dbReference type="ARBA" id="ARBA00022692"/>
    </source>
</evidence>
<evidence type="ECO:0000313" key="9">
    <source>
        <dbReference type="Proteomes" id="UP001597277"/>
    </source>
</evidence>
<gene>
    <name evidence="8" type="ORF">ACFSE6_02165</name>
</gene>
<feature type="transmembrane region" description="Helical" evidence="6">
    <location>
        <begin position="29"/>
        <end position="50"/>
    </location>
</feature>
<sequence length="313" mass="33124">MTTPGPRQQPAADGTARDVLRSALTPRMLGLLVLLLAAAAVCVRLGAWQLDRASVRGEEQAEAEHQAVLDQDVRPLADVLTPQTTFHADQLGVPVEVTGEYRTDQQVYVTGRSVDGQDAVLVVTALWVNQGPHAGAMIPVLRGWIDPGDVDIAGDEAEPAGQETARVLEVPDGEQRVTGWLRDSEQAQPAGAADNVVGSISSAELAGLWGGPTWSGYLVEFTEEPGGARADVSPTGLRHAPPPGQAESTGLNLQNLAYAVEWVVFGGFALALWGRMLRDDVRGRREDAELARPDGADDGAAEHEASGEPARGR</sequence>
<accession>A0ABW4L3U0</accession>
<dbReference type="Pfam" id="PF02104">
    <property type="entry name" value="SURF1"/>
    <property type="match status" value="1"/>
</dbReference>
<evidence type="ECO:0000256" key="4">
    <source>
        <dbReference type="ARBA" id="ARBA00022989"/>
    </source>
</evidence>
<comment type="subcellular location">
    <subcellularLocation>
        <location evidence="6">Cell membrane</location>
        <topology evidence="6">Multi-pass membrane protein</topology>
    </subcellularLocation>
    <subcellularLocation>
        <location evidence="1">Membrane</location>
    </subcellularLocation>
</comment>
<dbReference type="PANTHER" id="PTHR23427:SF2">
    <property type="entry name" value="SURFEIT LOCUS PROTEIN 1"/>
    <property type="match status" value="1"/>
</dbReference>
<dbReference type="CDD" id="cd06662">
    <property type="entry name" value="SURF1"/>
    <property type="match status" value="1"/>
</dbReference>
<keyword evidence="9" id="KW-1185">Reference proteome</keyword>
<evidence type="ECO:0000256" key="2">
    <source>
        <dbReference type="ARBA" id="ARBA00007165"/>
    </source>
</evidence>
<evidence type="ECO:0000256" key="7">
    <source>
        <dbReference type="SAM" id="MobiDB-lite"/>
    </source>
</evidence>
<reference evidence="9" key="1">
    <citation type="journal article" date="2019" name="Int. J. Syst. Evol. Microbiol.">
        <title>The Global Catalogue of Microorganisms (GCM) 10K type strain sequencing project: providing services to taxonomists for standard genome sequencing and annotation.</title>
        <authorList>
            <consortium name="The Broad Institute Genomics Platform"/>
            <consortium name="The Broad Institute Genome Sequencing Center for Infectious Disease"/>
            <person name="Wu L."/>
            <person name="Ma J."/>
        </authorList>
    </citation>
    <scope>NUCLEOTIDE SEQUENCE [LARGE SCALE GENOMIC DNA]</scope>
    <source>
        <strain evidence="9">JCM 17130</strain>
    </source>
</reference>
<dbReference type="PANTHER" id="PTHR23427">
    <property type="entry name" value="SURFEIT LOCUS PROTEIN"/>
    <property type="match status" value="1"/>
</dbReference>
<protein>
    <recommendedName>
        <fullName evidence="6">SURF1-like protein</fullName>
    </recommendedName>
</protein>
<dbReference type="RefSeq" id="WP_388002054.1">
    <property type="nucleotide sequence ID" value="NZ_JBHUEE010000001.1"/>
</dbReference>
<dbReference type="PROSITE" id="PS50895">
    <property type="entry name" value="SURF1"/>
    <property type="match status" value="1"/>
</dbReference>